<dbReference type="GO" id="GO:0005829">
    <property type="term" value="C:cytosol"/>
    <property type="evidence" value="ECO:0007669"/>
    <property type="project" value="TreeGrafter"/>
</dbReference>
<dbReference type="PANTHER" id="PTHR33515:SF1">
    <property type="entry name" value="RIBOSOME-BINDING FACTOR A, CHLOROPLASTIC-RELATED"/>
    <property type="match status" value="1"/>
</dbReference>
<name>A0A382LW07_9ZZZZ</name>
<dbReference type="InterPro" id="IPR000238">
    <property type="entry name" value="RbfA"/>
</dbReference>
<evidence type="ECO:0000313" key="1">
    <source>
        <dbReference type="EMBL" id="SVC39091.1"/>
    </source>
</evidence>
<dbReference type="AlphaFoldDB" id="A0A382LW07"/>
<proteinExistence type="predicted"/>
<dbReference type="Pfam" id="PF02033">
    <property type="entry name" value="RBFA"/>
    <property type="match status" value="1"/>
</dbReference>
<sequence>MVTIIEANVSRDLAFADIYFTVLPDKETESVEAALNQAAGFLRSQLARVLNTRTTPKLRFHYDPTIENGARLSRLIDEAIAHDEKQSSVQE</sequence>
<dbReference type="InterPro" id="IPR023799">
    <property type="entry name" value="RbfA_dom_sf"/>
</dbReference>
<reference evidence="1" key="1">
    <citation type="submission" date="2018-05" db="EMBL/GenBank/DDBJ databases">
        <authorList>
            <person name="Lanie J.A."/>
            <person name="Ng W.-L."/>
            <person name="Kazmierczak K.M."/>
            <person name="Andrzejewski T.M."/>
            <person name="Davidsen T.M."/>
            <person name="Wayne K.J."/>
            <person name="Tettelin H."/>
            <person name="Glass J.I."/>
            <person name="Rusch D."/>
            <person name="Podicherti R."/>
            <person name="Tsui H.-C.T."/>
            <person name="Winkler M.E."/>
        </authorList>
    </citation>
    <scope>NUCLEOTIDE SEQUENCE</scope>
</reference>
<evidence type="ECO:0008006" key="2">
    <source>
        <dbReference type="Google" id="ProtNLM"/>
    </source>
</evidence>
<dbReference type="GO" id="GO:0043024">
    <property type="term" value="F:ribosomal small subunit binding"/>
    <property type="evidence" value="ECO:0007669"/>
    <property type="project" value="TreeGrafter"/>
</dbReference>
<organism evidence="1">
    <name type="scientific">marine metagenome</name>
    <dbReference type="NCBI Taxonomy" id="408172"/>
    <lineage>
        <taxon>unclassified sequences</taxon>
        <taxon>metagenomes</taxon>
        <taxon>ecological metagenomes</taxon>
    </lineage>
</organism>
<dbReference type="PANTHER" id="PTHR33515">
    <property type="entry name" value="RIBOSOME-BINDING FACTOR A, CHLOROPLASTIC-RELATED"/>
    <property type="match status" value="1"/>
</dbReference>
<protein>
    <recommendedName>
        <fullName evidence="2">Ribosome-binding factor A</fullName>
    </recommendedName>
</protein>
<dbReference type="GO" id="GO:0006364">
    <property type="term" value="P:rRNA processing"/>
    <property type="evidence" value="ECO:0007669"/>
    <property type="project" value="InterPro"/>
</dbReference>
<accession>A0A382LW07</accession>
<dbReference type="EMBL" id="UINC01088661">
    <property type="protein sequence ID" value="SVC39091.1"/>
    <property type="molecule type" value="Genomic_DNA"/>
</dbReference>
<dbReference type="NCBIfam" id="TIGR00082">
    <property type="entry name" value="rbfA"/>
    <property type="match status" value="1"/>
</dbReference>
<dbReference type="Gene3D" id="3.30.300.20">
    <property type="match status" value="1"/>
</dbReference>
<gene>
    <name evidence="1" type="ORF">METZ01_LOCUS291945</name>
</gene>
<dbReference type="SUPFAM" id="SSF89919">
    <property type="entry name" value="Ribosome-binding factor A, RbfA"/>
    <property type="match status" value="1"/>
</dbReference>
<dbReference type="InterPro" id="IPR015946">
    <property type="entry name" value="KH_dom-like_a/b"/>
</dbReference>